<feature type="domain" description="Cas12f1-like TNB" evidence="2">
    <location>
        <begin position="53"/>
        <end position="87"/>
    </location>
</feature>
<evidence type="ECO:0000256" key="1">
    <source>
        <dbReference type="ARBA" id="ARBA00023125"/>
    </source>
</evidence>
<organism evidence="3 4">
    <name type="scientific">Aquibacillus halophilus</name>
    <dbReference type="NCBI Taxonomy" id="930132"/>
    <lineage>
        <taxon>Bacteria</taxon>
        <taxon>Bacillati</taxon>
        <taxon>Bacillota</taxon>
        <taxon>Bacilli</taxon>
        <taxon>Bacillales</taxon>
        <taxon>Bacillaceae</taxon>
        <taxon>Aquibacillus</taxon>
    </lineage>
</organism>
<dbReference type="Pfam" id="PF07282">
    <property type="entry name" value="Cas12f1-like_TNB"/>
    <property type="match status" value="1"/>
</dbReference>
<reference evidence="3" key="1">
    <citation type="submission" date="2019-11" db="EMBL/GenBank/DDBJ databases">
        <authorList>
            <person name="Li J."/>
        </authorList>
    </citation>
    <scope>NUCLEOTIDE SEQUENCE</scope>
    <source>
        <strain evidence="3">B6B</strain>
    </source>
</reference>
<proteinExistence type="predicted"/>
<comment type="caution">
    <text evidence="3">The sequence shown here is derived from an EMBL/GenBank/DDBJ whole genome shotgun (WGS) entry which is preliminary data.</text>
</comment>
<keyword evidence="4" id="KW-1185">Reference proteome</keyword>
<name>A0A6A8D8E4_9BACI</name>
<evidence type="ECO:0000259" key="2">
    <source>
        <dbReference type="Pfam" id="PF07282"/>
    </source>
</evidence>
<evidence type="ECO:0000313" key="3">
    <source>
        <dbReference type="EMBL" id="MRH41858.1"/>
    </source>
</evidence>
<dbReference type="Proteomes" id="UP000799092">
    <property type="component" value="Unassembled WGS sequence"/>
</dbReference>
<dbReference type="GO" id="GO:0003677">
    <property type="term" value="F:DNA binding"/>
    <property type="evidence" value="ECO:0007669"/>
    <property type="project" value="UniProtKB-KW"/>
</dbReference>
<sequence length="90" mass="10296">MGSSDCFNSRKDMLDKISTENVKNHDIIGTEDCSIKSMLKNHNLAKAFSEVSWVQLRTRFEYKVKWYGKQVVTVAKTFPSSQLFSNCAPE</sequence>
<gene>
    <name evidence="3" type="ORF">GH741_04120</name>
</gene>
<protein>
    <submittedName>
        <fullName evidence="3">IS200/IS605 family element transposase accessory protein TnpB</fullName>
    </submittedName>
</protein>
<dbReference type="OrthoDB" id="56768at2"/>
<dbReference type="InterPro" id="IPR010095">
    <property type="entry name" value="Cas12f1-like_TNB"/>
</dbReference>
<evidence type="ECO:0000313" key="4">
    <source>
        <dbReference type="Proteomes" id="UP000799092"/>
    </source>
</evidence>
<dbReference type="AlphaFoldDB" id="A0A6A8D8E4"/>
<dbReference type="EMBL" id="WJNG01000002">
    <property type="protein sequence ID" value="MRH41858.1"/>
    <property type="molecule type" value="Genomic_DNA"/>
</dbReference>
<dbReference type="NCBIfam" id="TIGR01766">
    <property type="entry name" value="IS200/IS605 family accessory protein TnpB-like domain"/>
    <property type="match status" value="1"/>
</dbReference>
<accession>A0A6A8D8E4</accession>
<keyword evidence="1" id="KW-0238">DNA-binding</keyword>